<dbReference type="HAMAP" id="MF_00050">
    <property type="entry name" value="EF_Ts"/>
    <property type="match status" value="1"/>
</dbReference>
<dbReference type="Gene3D" id="1.10.8.10">
    <property type="entry name" value="DNA helicase RuvA subunit, C-terminal domain"/>
    <property type="match status" value="1"/>
</dbReference>
<dbReference type="InterPro" id="IPR014039">
    <property type="entry name" value="Transl_elong_EFTs/EF1B_dimer"/>
</dbReference>
<comment type="function">
    <text evidence="4">Associates with the EF-Tu.GDP complex and induces the exchange of GDP to GTP. It remains bound to the aminoacyl-tRNA.EF-Tu.GTP complex up to the GTP hydrolysis stage on the ribosome.</text>
</comment>
<keyword evidence="4" id="KW-0496">Mitochondrion</keyword>
<dbReference type="Pfam" id="PF00889">
    <property type="entry name" value="EF_TS"/>
    <property type="match status" value="1"/>
</dbReference>
<dbReference type="RefSeq" id="XP_013905881.1">
    <property type="nucleotide sequence ID" value="XM_014050427.1"/>
</dbReference>
<dbReference type="GO" id="GO:0003746">
    <property type="term" value="F:translation elongation factor activity"/>
    <property type="evidence" value="ECO:0007669"/>
    <property type="project" value="UniProtKB-UniRule"/>
</dbReference>
<dbReference type="SUPFAM" id="SSF54713">
    <property type="entry name" value="Elongation factor Ts (EF-Ts), dimerisation domain"/>
    <property type="match status" value="2"/>
</dbReference>
<dbReference type="Proteomes" id="UP000054498">
    <property type="component" value="Unassembled WGS sequence"/>
</dbReference>
<protein>
    <recommendedName>
        <fullName evidence="4">Elongation factor Ts, mitochondrial</fullName>
        <shortName evidence="4">EF-Ts</shortName>
        <shortName evidence="4">EF-TsMt</shortName>
    </recommendedName>
</protein>
<dbReference type="Gene3D" id="3.30.479.20">
    <property type="entry name" value="Elongation factor Ts, dimerisation domain"/>
    <property type="match status" value="2"/>
</dbReference>
<evidence type="ECO:0000313" key="8">
    <source>
        <dbReference type="Proteomes" id="UP000054498"/>
    </source>
</evidence>
<evidence type="ECO:0000256" key="3">
    <source>
        <dbReference type="ARBA" id="ARBA00022917"/>
    </source>
</evidence>
<evidence type="ECO:0000256" key="4">
    <source>
        <dbReference type="HAMAP-Rule" id="MF_03135"/>
    </source>
</evidence>
<dbReference type="Gene3D" id="1.10.286.20">
    <property type="match status" value="1"/>
</dbReference>
<dbReference type="AlphaFoldDB" id="A0A0D2N395"/>
<dbReference type="KEGG" id="mng:MNEG_1094"/>
<evidence type="ECO:0000313" key="7">
    <source>
        <dbReference type="EMBL" id="KIZ06862.1"/>
    </source>
</evidence>
<dbReference type="InterPro" id="IPR009060">
    <property type="entry name" value="UBA-like_sf"/>
</dbReference>
<dbReference type="PANTHER" id="PTHR11741:SF0">
    <property type="entry name" value="ELONGATION FACTOR TS, MITOCHONDRIAL"/>
    <property type="match status" value="1"/>
</dbReference>
<name>A0A0D2N395_9CHLO</name>
<comment type="similarity">
    <text evidence="1 4">Belongs to the EF-Ts family.</text>
</comment>
<evidence type="ECO:0000256" key="2">
    <source>
        <dbReference type="ARBA" id="ARBA00022768"/>
    </source>
</evidence>
<evidence type="ECO:0000259" key="6">
    <source>
        <dbReference type="Pfam" id="PF00889"/>
    </source>
</evidence>
<dbReference type="InterPro" id="IPR001816">
    <property type="entry name" value="Transl_elong_EFTs/EF1B"/>
</dbReference>
<dbReference type="GO" id="GO:0070125">
    <property type="term" value="P:mitochondrial translational elongation"/>
    <property type="evidence" value="ECO:0007669"/>
    <property type="project" value="TreeGrafter"/>
</dbReference>
<comment type="subcellular location">
    <subcellularLocation>
        <location evidence="4">Mitochondrion</location>
    </subcellularLocation>
</comment>
<sequence length="351" mass="35201">MALIKELREKSGAPISDSCLASSGWALDAAYDALRKKGLAAAAKSASRHAADGLVGLALAGSEKAAVVEVNSETDFVGRSALFRQLVGEGARAALRLDGAAGGAAREATGDELAALPVPSPSSYSDDAEAAGPGSGGGDAAPLVPLPDACAEVAAKVRENIKLRRGFVLAAAPGGVVGGYVHMAAGPGLGRIASVVALAAPGGAPLQQDQAAAAAQLATNLAMHVAGLRPQYIDLSAVPETVLEAERQLLLEQAAGSGKPQAVLDKMVAGRLTKWAQEMCLLDQRYLLDDALTVRQLLQQQGAGKQGGGGVGGGALEVTGFLRVQVGEGLEAAEGAKDFAAEVAEMAGGRS</sequence>
<keyword evidence="8" id="KW-1185">Reference proteome</keyword>
<dbReference type="SUPFAM" id="SSF46934">
    <property type="entry name" value="UBA-like"/>
    <property type="match status" value="1"/>
</dbReference>
<feature type="domain" description="Translation elongation factor EFTs/EF1B dimerisation" evidence="6">
    <location>
        <begin position="148"/>
        <end position="328"/>
    </location>
</feature>
<dbReference type="OrthoDB" id="277235at2759"/>
<dbReference type="InterPro" id="IPR036402">
    <property type="entry name" value="EF-Ts_dimer_sf"/>
</dbReference>
<accession>A0A0D2N395</accession>
<dbReference type="NCBIfam" id="TIGR00116">
    <property type="entry name" value="tsf"/>
    <property type="match status" value="1"/>
</dbReference>
<proteinExistence type="inferred from homology"/>
<gene>
    <name evidence="4" type="primary">EFTS</name>
    <name evidence="7" type="ORF">MNEG_1094</name>
</gene>
<dbReference type="PANTHER" id="PTHR11741">
    <property type="entry name" value="ELONGATION FACTOR TS"/>
    <property type="match status" value="1"/>
</dbReference>
<evidence type="ECO:0000256" key="1">
    <source>
        <dbReference type="ARBA" id="ARBA00005532"/>
    </source>
</evidence>
<keyword evidence="2 4" id="KW-0251">Elongation factor</keyword>
<keyword evidence="3 4" id="KW-0648">Protein biosynthesis</keyword>
<evidence type="ECO:0000256" key="5">
    <source>
        <dbReference type="SAM" id="MobiDB-lite"/>
    </source>
</evidence>
<dbReference type="GO" id="GO:0005739">
    <property type="term" value="C:mitochondrion"/>
    <property type="evidence" value="ECO:0007669"/>
    <property type="project" value="UniProtKB-SubCell"/>
</dbReference>
<dbReference type="EMBL" id="KK100322">
    <property type="protein sequence ID" value="KIZ06862.1"/>
    <property type="molecule type" value="Genomic_DNA"/>
</dbReference>
<dbReference type="GeneID" id="25728152"/>
<dbReference type="STRING" id="145388.A0A0D2N395"/>
<reference evidence="7 8" key="1">
    <citation type="journal article" date="2013" name="BMC Genomics">
        <title>Reconstruction of the lipid metabolism for the microalga Monoraphidium neglectum from its genome sequence reveals characteristics suitable for biofuel production.</title>
        <authorList>
            <person name="Bogen C."/>
            <person name="Al-Dilaimi A."/>
            <person name="Albersmeier A."/>
            <person name="Wichmann J."/>
            <person name="Grundmann M."/>
            <person name="Rupp O."/>
            <person name="Lauersen K.J."/>
            <person name="Blifernez-Klassen O."/>
            <person name="Kalinowski J."/>
            <person name="Goesmann A."/>
            <person name="Mussgnug J.H."/>
            <person name="Kruse O."/>
        </authorList>
    </citation>
    <scope>NUCLEOTIDE SEQUENCE [LARGE SCALE GENOMIC DNA]</scope>
    <source>
        <strain evidence="7 8">SAG 48.87</strain>
    </source>
</reference>
<feature type="region of interest" description="Disordered" evidence="5">
    <location>
        <begin position="110"/>
        <end position="139"/>
    </location>
</feature>
<organism evidence="7 8">
    <name type="scientific">Monoraphidium neglectum</name>
    <dbReference type="NCBI Taxonomy" id="145388"/>
    <lineage>
        <taxon>Eukaryota</taxon>
        <taxon>Viridiplantae</taxon>
        <taxon>Chlorophyta</taxon>
        <taxon>core chlorophytes</taxon>
        <taxon>Chlorophyceae</taxon>
        <taxon>CS clade</taxon>
        <taxon>Sphaeropleales</taxon>
        <taxon>Selenastraceae</taxon>
        <taxon>Monoraphidium</taxon>
    </lineage>
</organism>